<dbReference type="OrthoDB" id="443318at2759"/>
<dbReference type="PROSITE" id="PS00131">
    <property type="entry name" value="CARBOXYPEPT_SER_SER"/>
    <property type="match status" value="1"/>
</dbReference>
<sequence length="484" mass="53929">MGHERQMPRWSATSQLAVAAFALFAATAVFRCCGCSTPIDAEVDHRGDGALYLSPMIRDGRIDEARIKCRVHLNNSTAEAVNSCAGYLTVNETHGSNLFFWFFPAANRTGDAPVVLWLQGGPGAPSLYSVFNEHGPFTVDAAGSLWPRRHAWTTTHSMLYVDNPVGTGYSFTRNDAGYSTDQTAVAANLYAALVQFFELYPEHRDNEFYVAGESYAGKYVPAVSYAIHRNNPGAQVKINLKGLAIGNGLIDPVNQMVYSDFLFQYGLIDEDGKRLFKEQEDVARDGMASGDYKAAYDAMTKMMISNPSMYRQLTGMRNIYNVVWNKNPIPYEGGHWDRYVQRQGRAVLHVGRRPWSSVDVVYERLKYDIPLSVAPWLAELLDAGQYRVLLYSGQLDAIVPYRGTVNVARALQWTGAEQFRNATRSIWTPSCSSRCSPSEVAGYATAHGPLTVLLVRNAGHMVPYDQPAWAHDMIERFTSGRPFH</sequence>
<evidence type="ECO:0000256" key="7">
    <source>
        <dbReference type="RuleBase" id="RU361156"/>
    </source>
</evidence>
<dbReference type="PRINTS" id="PR00724">
    <property type="entry name" value="CRBOXYPTASEC"/>
</dbReference>
<comment type="similarity">
    <text evidence="1 7">Belongs to the peptidase S10 family.</text>
</comment>
<evidence type="ECO:0000256" key="5">
    <source>
        <dbReference type="ARBA" id="ARBA00022801"/>
    </source>
</evidence>
<reference evidence="8" key="1">
    <citation type="submission" date="2017-10" db="EMBL/GenBank/DDBJ databases">
        <title>Transcriptome Assembly of Sugarcane Aphid Adults.</title>
        <authorList>
            <person name="Scully E.D."/>
            <person name="Palmer N.A."/>
            <person name="Geib S.M."/>
            <person name="Sarath G."/>
            <person name="Sattler S.E."/>
        </authorList>
    </citation>
    <scope>NUCLEOTIDE SEQUENCE</scope>
    <source>
        <tissue evidence="8">Whole body</tissue>
    </source>
</reference>
<evidence type="ECO:0000313" key="8">
    <source>
        <dbReference type="EMBL" id="MBW16050.1"/>
    </source>
</evidence>
<evidence type="ECO:0000256" key="2">
    <source>
        <dbReference type="ARBA" id="ARBA00022645"/>
    </source>
</evidence>
<evidence type="ECO:0000256" key="4">
    <source>
        <dbReference type="ARBA" id="ARBA00022729"/>
    </source>
</evidence>
<dbReference type="GO" id="GO:0004185">
    <property type="term" value="F:serine-type carboxypeptidase activity"/>
    <property type="evidence" value="ECO:0007669"/>
    <property type="project" value="UniProtKB-UniRule"/>
</dbReference>
<dbReference type="GO" id="GO:0006508">
    <property type="term" value="P:proteolysis"/>
    <property type="evidence" value="ECO:0007669"/>
    <property type="project" value="UniProtKB-KW"/>
</dbReference>
<keyword evidence="6" id="KW-0325">Glycoprotein</keyword>
<dbReference type="InterPro" id="IPR001563">
    <property type="entry name" value="Peptidase_S10"/>
</dbReference>
<organism evidence="8">
    <name type="scientific">Melanaphis sacchari</name>
    <dbReference type="NCBI Taxonomy" id="742174"/>
    <lineage>
        <taxon>Eukaryota</taxon>
        <taxon>Metazoa</taxon>
        <taxon>Ecdysozoa</taxon>
        <taxon>Arthropoda</taxon>
        <taxon>Hexapoda</taxon>
        <taxon>Insecta</taxon>
        <taxon>Pterygota</taxon>
        <taxon>Neoptera</taxon>
        <taxon>Paraneoptera</taxon>
        <taxon>Hemiptera</taxon>
        <taxon>Sternorrhyncha</taxon>
        <taxon>Aphidomorpha</taxon>
        <taxon>Aphidoidea</taxon>
        <taxon>Aphididae</taxon>
        <taxon>Aphidini</taxon>
        <taxon>Melanaphis</taxon>
    </lineage>
</organism>
<keyword evidence="2 7" id="KW-0121">Carboxypeptidase</keyword>
<dbReference type="Gene3D" id="3.40.50.1820">
    <property type="entry name" value="alpha/beta hydrolase"/>
    <property type="match status" value="1"/>
</dbReference>
<feature type="signal peptide" evidence="7">
    <location>
        <begin position="1"/>
        <end position="28"/>
    </location>
</feature>
<gene>
    <name evidence="8" type="primary">VCP_7</name>
</gene>
<dbReference type="EMBL" id="GFXV01004245">
    <property type="protein sequence ID" value="MBW16050.1"/>
    <property type="molecule type" value="Transcribed_RNA"/>
</dbReference>
<dbReference type="PROSITE" id="PS00560">
    <property type="entry name" value="CARBOXYPEPT_SER_HIS"/>
    <property type="match status" value="1"/>
</dbReference>
<name>A0A2H8TPY6_9HEMI</name>
<evidence type="ECO:0000256" key="1">
    <source>
        <dbReference type="ARBA" id="ARBA00009431"/>
    </source>
</evidence>
<dbReference type="AlphaFoldDB" id="A0A2H8TPY6"/>
<accession>A0A2H8TPY6</accession>
<evidence type="ECO:0000256" key="3">
    <source>
        <dbReference type="ARBA" id="ARBA00022670"/>
    </source>
</evidence>
<proteinExistence type="inferred from homology"/>
<dbReference type="Pfam" id="PF00450">
    <property type="entry name" value="Peptidase_S10"/>
    <property type="match status" value="1"/>
</dbReference>
<dbReference type="InterPro" id="IPR029058">
    <property type="entry name" value="AB_hydrolase_fold"/>
</dbReference>
<feature type="chain" id="PRO_5013985586" description="Carboxypeptidase" evidence="7">
    <location>
        <begin position="29"/>
        <end position="484"/>
    </location>
</feature>
<dbReference type="InterPro" id="IPR018202">
    <property type="entry name" value="Ser_caboxypep_ser_AS"/>
</dbReference>
<dbReference type="EC" id="3.4.16.-" evidence="7"/>
<dbReference type="PANTHER" id="PTHR11802">
    <property type="entry name" value="SERINE PROTEASE FAMILY S10 SERINE CARBOXYPEPTIDASE"/>
    <property type="match status" value="1"/>
</dbReference>
<protein>
    <recommendedName>
        <fullName evidence="7">Carboxypeptidase</fullName>
        <ecNumber evidence="7">3.4.16.-</ecNumber>
    </recommendedName>
</protein>
<keyword evidence="3 7" id="KW-0645">Protease</keyword>
<dbReference type="SUPFAM" id="SSF53474">
    <property type="entry name" value="alpha/beta-Hydrolases"/>
    <property type="match status" value="1"/>
</dbReference>
<keyword evidence="4 7" id="KW-0732">Signal</keyword>
<keyword evidence="5 7" id="KW-0378">Hydrolase</keyword>
<dbReference type="PANTHER" id="PTHR11802:SF472">
    <property type="entry name" value="SERINE CARBOXYPEPTIDASE CPVL-RELATED"/>
    <property type="match status" value="1"/>
</dbReference>
<evidence type="ECO:0000256" key="6">
    <source>
        <dbReference type="ARBA" id="ARBA00023180"/>
    </source>
</evidence>
<dbReference type="InterPro" id="IPR033124">
    <property type="entry name" value="Ser_caboxypep_his_AS"/>
</dbReference>